<keyword evidence="3" id="KW-0560">Oxidoreductase</keyword>
<evidence type="ECO:0000256" key="1">
    <source>
        <dbReference type="ARBA" id="ARBA00023284"/>
    </source>
</evidence>
<keyword evidence="3" id="KW-0575">Peroxidase</keyword>
<reference evidence="3" key="1">
    <citation type="submission" date="2015-10" db="EMBL/GenBank/DDBJ databases">
        <authorList>
            <person name="Gilbert D.G."/>
        </authorList>
    </citation>
    <scope>NUCLEOTIDE SEQUENCE</scope>
</reference>
<dbReference type="Gene3D" id="3.40.30.10">
    <property type="entry name" value="Glutaredoxin"/>
    <property type="match status" value="1"/>
</dbReference>
<gene>
    <name evidence="3" type="ORF">MGWOODY_Mmi2620</name>
</gene>
<dbReference type="PANTHER" id="PTHR43110:SF1">
    <property type="entry name" value="THIOL PEROXIDASE"/>
    <property type="match status" value="1"/>
</dbReference>
<dbReference type="PANTHER" id="PTHR43110">
    <property type="entry name" value="THIOL PEROXIDASE"/>
    <property type="match status" value="1"/>
</dbReference>
<dbReference type="InterPro" id="IPR000866">
    <property type="entry name" value="AhpC/TSA"/>
</dbReference>
<dbReference type="Pfam" id="PF00578">
    <property type="entry name" value="AhpC-TSA"/>
    <property type="match status" value="1"/>
</dbReference>
<dbReference type="InterPro" id="IPR036249">
    <property type="entry name" value="Thioredoxin-like_sf"/>
</dbReference>
<dbReference type="InterPro" id="IPR050455">
    <property type="entry name" value="Tpx_Peroxidase_subfamily"/>
</dbReference>
<proteinExistence type="predicted"/>
<evidence type="ECO:0000259" key="2">
    <source>
        <dbReference type="Pfam" id="PF00578"/>
    </source>
</evidence>
<sequence>MKMTLLLSISILSIIISTTLLLGSNTLEAIKVGDKAPDFVLTDQDGKVHKLSDYRGQRVIVYYFPKADTPG</sequence>
<dbReference type="EC" id="1.11.1.15" evidence="3"/>
<dbReference type="SUPFAM" id="SSF52833">
    <property type="entry name" value="Thioredoxin-like"/>
    <property type="match status" value="1"/>
</dbReference>
<dbReference type="EMBL" id="FAXC01000032">
    <property type="protein sequence ID" value="CUV08235.1"/>
    <property type="molecule type" value="Genomic_DNA"/>
</dbReference>
<protein>
    <submittedName>
        <fullName evidence="3">Thiol peroxidase, Bcp-type</fullName>
        <ecNumber evidence="3">1.11.1.15</ecNumber>
    </submittedName>
</protein>
<evidence type="ECO:0000313" key="3">
    <source>
        <dbReference type="EMBL" id="CUV08235.1"/>
    </source>
</evidence>
<accession>A0A160VCY9</accession>
<name>A0A160VCY9_9ZZZZ</name>
<dbReference type="GO" id="GO:0004601">
    <property type="term" value="F:peroxidase activity"/>
    <property type="evidence" value="ECO:0007669"/>
    <property type="project" value="UniProtKB-KW"/>
</dbReference>
<feature type="domain" description="Alkyl hydroperoxide reductase subunit C/ Thiol specific antioxidant" evidence="2">
    <location>
        <begin position="32"/>
        <end position="71"/>
    </location>
</feature>
<keyword evidence="1" id="KW-0676">Redox-active center</keyword>
<dbReference type="AlphaFoldDB" id="A0A160VCY9"/>
<organism evidence="3">
    <name type="scientific">hydrothermal vent metagenome</name>
    <dbReference type="NCBI Taxonomy" id="652676"/>
    <lineage>
        <taxon>unclassified sequences</taxon>
        <taxon>metagenomes</taxon>
        <taxon>ecological metagenomes</taxon>
    </lineage>
</organism>